<evidence type="ECO:0000256" key="7">
    <source>
        <dbReference type="SAM" id="MobiDB-lite"/>
    </source>
</evidence>
<dbReference type="SMART" id="SM00614">
    <property type="entry name" value="ZnF_BED"/>
    <property type="match status" value="1"/>
</dbReference>
<dbReference type="PROSITE" id="PS50808">
    <property type="entry name" value="ZF_BED"/>
    <property type="match status" value="1"/>
</dbReference>
<accession>A0AAV0IYK2</accession>
<gene>
    <name evidence="9" type="ORF">LITE_LOCUS11727</name>
</gene>
<name>A0AAV0IYK2_9ROSI</name>
<dbReference type="InterPro" id="IPR052035">
    <property type="entry name" value="ZnF_BED_domain_contain"/>
</dbReference>
<feature type="domain" description="BED-type" evidence="8">
    <location>
        <begin position="63"/>
        <end position="119"/>
    </location>
</feature>
<evidence type="ECO:0000256" key="3">
    <source>
        <dbReference type="ARBA" id="ARBA00022833"/>
    </source>
</evidence>
<dbReference type="SUPFAM" id="SSF53098">
    <property type="entry name" value="Ribonuclease H-like"/>
    <property type="match status" value="1"/>
</dbReference>
<keyword evidence="1" id="KW-0479">Metal-binding</keyword>
<comment type="caution">
    <text evidence="9">The sequence shown here is derived from an EMBL/GenBank/DDBJ whole genome shotgun (WGS) entry which is preliminary data.</text>
</comment>
<evidence type="ECO:0000256" key="4">
    <source>
        <dbReference type="ARBA" id="ARBA00023015"/>
    </source>
</evidence>
<dbReference type="InterPro" id="IPR003656">
    <property type="entry name" value="Znf_BED"/>
</dbReference>
<feature type="region of interest" description="Disordered" evidence="7">
    <location>
        <begin position="1"/>
        <end position="28"/>
    </location>
</feature>
<reference evidence="9" key="1">
    <citation type="submission" date="2022-08" db="EMBL/GenBank/DDBJ databases">
        <authorList>
            <person name="Gutierrez-Valencia J."/>
        </authorList>
    </citation>
    <scope>NUCLEOTIDE SEQUENCE</scope>
</reference>
<keyword evidence="5" id="KW-0804">Transcription</keyword>
<evidence type="ECO:0000256" key="1">
    <source>
        <dbReference type="ARBA" id="ARBA00022723"/>
    </source>
</evidence>
<evidence type="ECO:0000256" key="6">
    <source>
        <dbReference type="PROSITE-ProRule" id="PRU00027"/>
    </source>
</evidence>
<dbReference type="PANTHER" id="PTHR46481:SF11">
    <property type="entry name" value="ZINC FINGER BED DOMAIN-CONTAINING PROTEIN RICESLEEPER 2-LIKE"/>
    <property type="match status" value="1"/>
</dbReference>
<keyword evidence="2 6" id="KW-0863">Zinc-finger</keyword>
<dbReference type="Proteomes" id="UP001154282">
    <property type="component" value="Unassembled WGS sequence"/>
</dbReference>
<evidence type="ECO:0000313" key="9">
    <source>
        <dbReference type="EMBL" id="CAI0402710.1"/>
    </source>
</evidence>
<proteinExistence type="predicted"/>
<organism evidence="9 10">
    <name type="scientific">Linum tenue</name>
    <dbReference type="NCBI Taxonomy" id="586396"/>
    <lineage>
        <taxon>Eukaryota</taxon>
        <taxon>Viridiplantae</taxon>
        <taxon>Streptophyta</taxon>
        <taxon>Embryophyta</taxon>
        <taxon>Tracheophyta</taxon>
        <taxon>Spermatophyta</taxon>
        <taxon>Magnoliopsida</taxon>
        <taxon>eudicotyledons</taxon>
        <taxon>Gunneridae</taxon>
        <taxon>Pentapetalae</taxon>
        <taxon>rosids</taxon>
        <taxon>fabids</taxon>
        <taxon>Malpighiales</taxon>
        <taxon>Linaceae</taxon>
        <taxon>Linum</taxon>
    </lineage>
</organism>
<evidence type="ECO:0000313" key="10">
    <source>
        <dbReference type="Proteomes" id="UP001154282"/>
    </source>
</evidence>
<dbReference type="AlphaFoldDB" id="A0AAV0IYK2"/>
<dbReference type="GO" id="GO:0008270">
    <property type="term" value="F:zinc ion binding"/>
    <property type="evidence" value="ECO:0007669"/>
    <property type="project" value="UniProtKB-KW"/>
</dbReference>
<dbReference type="EMBL" id="CAMGYJ010000004">
    <property type="protein sequence ID" value="CAI0402710.1"/>
    <property type="molecule type" value="Genomic_DNA"/>
</dbReference>
<keyword evidence="4" id="KW-0805">Transcription regulation</keyword>
<dbReference type="SUPFAM" id="SSF57667">
    <property type="entry name" value="beta-beta-alpha zinc fingers"/>
    <property type="match status" value="1"/>
</dbReference>
<feature type="compositionally biased region" description="Polar residues" evidence="7">
    <location>
        <begin position="1"/>
        <end position="13"/>
    </location>
</feature>
<dbReference type="PANTHER" id="PTHR46481">
    <property type="entry name" value="ZINC FINGER BED DOMAIN-CONTAINING PROTEIN 4"/>
    <property type="match status" value="1"/>
</dbReference>
<sequence length="249" mass="27839">MSTEEVQGAVVSQHNEHGASGPILAPAINGNNGNVEAAQAAHTSQQNPNVVNGNVEEVIDLGRLKSPVWGHYTKVRVSGVIKAKCNYCKKFLGGESNNGITHLKNHTKIYVQKKIKDGSQKILGPHYLAQGKEDMVATAFNSEFSKRELAIAITMHEYPLSIVEHLYFKRFVCSLQPLFTVPCRNTMKKEVFKIFDTERGKIQTVLDNNKGRIAITTDMWTATTQKKGYMVVTAHYINNSWVLRSHMLR</sequence>
<dbReference type="GO" id="GO:0003677">
    <property type="term" value="F:DNA binding"/>
    <property type="evidence" value="ECO:0007669"/>
    <property type="project" value="InterPro"/>
</dbReference>
<evidence type="ECO:0000256" key="2">
    <source>
        <dbReference type="ARBA" id="ARBA00022771"/>
    </source>
</evidence>
<protein>
    <recommendedName>
        <fullName evidence="8">BED-type domain-containing protein</fullName>
    </recommendedName>
</protein>
<keyword evidence="3" id="KW-0862">Zinc</keyword>
<dbReference type="InterPro" id="IPR036236">
    <property type="entry name" value="Znf_C2H2_sf"/>
</dbReference>
<evidence type="ECO:0000259" key="8">
    <source>
        <dbReference type="PROSITE" id="PS50808"/>
    </source>
</evidence>
<dbReference type="InterPro" id="IPR012337">
    <property type="entry name" value="RNaseH-like_sf"/>
</dbReference>
<keyword evidence="10" id="KW-1185">Reference proteome</keyword>
<evidence type="ECO:0000256" key="5">
    <source>
        <dbReference type="ARBA" id="ARBA00023163"/>
    </source>
</evidence>